<comment type="subcellular location">
    <subcellularLocation>
        <location evidence="1 10">Cell membrane</location>
        <topology evidence="1 10">Multi-pass membrane protein</topology>
    </subcellularLocation>
</comment>
<evidence type="ECO:0000256" key="8">
    <source>
        <dbReference type="ARBA" id="ARBA00023136"/>
    </source>
</evidence>
<feature type="transmembrane region" description="Helical" evidence="10">
    <location>
        <begin position="345"/>
        <end position="363"/>
    </location>
</feature>
<dbReference type="EMBL" id="LS992241">
    <property type="protein sequence ID" value="SYX85202.1"/>
    <property type="molecule type" value="Genomic_DNA"/>
</dbReference>
<dbReference type="SUPFAM" id="SSF161098">
    <property type="entry name" value="MetI-like"/>
    <property type="match status" value="1"/>
</dbReference>
<dbReference type="GO" id="GO:0015031">
    <property type="term" value="P:protein transport"/>
    <property type="evidence" value="ECO:0007669"/>
    <property type="project" value="UniProtKB-KW"/>
</dbReference>
<dbReference type="PROSITE" id="PS50928">
    <property type="entry name" value="ABC_TM1"/>
    <property type="match status" value="1"/>
</dbReference>
<evidence type="ECO:0000256" key="1">
    <source>
        <dbReference type="ARBA" id="ARBA00004651"/>
    </source>
</evidence>
<keyword evidence="5" id="KW-0571">Peptide transport</keyword>
<evidence type="ECO:0000256" key="9">
    <source>
        <dbReference type="ARBA" id="ARBA00024202"/>
    </source>
</evidence>
<dbReference type="PANTHER" id="PTHR43386:SF24">
    <property type="entry name" value="OLIGOPEPTIDE TRANSPORT SYSTEM PERMEASE PROTEIN AMID"/>
    <property type="match status" value="1"/>
</dbReference>
<feature type="transmembrane region" description="Helical" evidence="10">
    <location>
        <begin position="214"/>
        <end position="232"/>
    </location>
</feature>
<proteinExistence type="inferred from homology"/>
<reference evidence="13" key="1">
    <citation type="submission" date="2018-08" db="EMBL/GenBank/DDBJ databases">
        <authorList>
            <person name="Chevrot R."/>
        </authorList>
    </citation>
    <scope>NUCLEOTIDE SEQUENCE [LARGE SCALE GENOMIC DNA]</scope>
</reference>
<evidence type="ECO:0000256" key="4">
    <source>
        <dbReference type="ARBA" id="ARBA00022692"/>
    </source>
</evidence>
<dbReference type="RefSeq" id="WP_138186903.1">
    <property type="nucleotide sequence ID" value="NZ_LS992241.1"/>
</dbReference>
<dbReference type="GO" id="GO:0055085">
    <property type="term" value="P:transmembrane transport"/>
    <property type="evidence" value="ECO:0007669"/>
    <property type="project" value="InterPro"/>
</dbReference>
<keyword evidence="2 10" id="KW-0813">Transport</keyword>
<dbReference type="Pfam" id="PF12911">
    <property type="entry name" value="OppC_N"/>
    <property type="match status" value="1"/>
</dbReference>
<organism evidence="12 13">
    <name type="scientific">Paenibacillus alvei</name>
    <name type="common">Bacillus alvei</name>
    <dbReference type="NCBI Taxonomy" id="44250"/>
    <lineage>
        <taxon>Bacteria</taxon>
        <taxon>Bacillati</taxon>
        <taxon>Bacillota</taxon>
        <taxon>Bacilli</taxon>
        <taxon>Bacillales</taxon>
        <taxon>Paenibacillaceae</taxon>
        <taxon>Paenibacillus</taxon>
    </lineage>
</organism>
<accession>A0A383RF04</accession>
<name>A0A383RF04_PAEAL</name>
<evidence type="ECO:0000256" key="2">
    <source>
        <dbReference type="ARBA" id="ARBA00022448"/>
    </source>
</evidence>
<evidence type="ECO:0000256" key="6">
    <source>
        <dbReference type="ARBA" id="ARBA00022927"/>
    </source>
</evidence>
<feature type="transmembrane region" description="Helical" evidence="10">
    <location>
        <begin position="177"/>
        <end position="202"/>
    </location>
</feature>
<feature type="domain" description="ABC transmembrane type-1" evidence="11">
    <location>
        <begin position="175"/>
        <end position="364"/>
    </location>
</feature>
<dbReference type="InterPro" id="IPR035906">
    <property type="entry name" value="MetI-like_sf"/>
</dbReference>
<keyword evidence="7 10" id="KW-1133">Transmembrane helix</keyword>
<keyword evidence="8 10" id="KW-0472">Membrane</keyword>
<dbReference type="AlphaFoldDB" id="A0A383RF04"/>
<protein>
    <submittedName>
        <fullName evidence="12">Peptide ABC transporter permease</fullName>
    </submittedName>
</protein>
<keyword evidence="6" id="KW-0653">Protein transport</keyword>
<evidence type="ECO:0000256" key="7">
    <source>
        <dbReference type="ARBA" id="ARBA00022989"/>
    </source>
</evidence>
<evidence type="ECO:0000256" key="10">
    <source>
        <dbReference type="RuleBase" id="RU363032"/>
    </source>
</evidence>
<evidence type="ECO:0000256" key="3">
    <source>
        <dbReference type="ARBA" id="ARBA00022475"/>
    </source>
</evidence>
<dbReference type="Gene3D" id="1.10.3720.10">
    <property type="entry name" value="MetI-like"/>
    <property type="match status" value="1"/>
</dbReference>
<dbReference type="GO" id="GO:0005886">
    <property type="term" value="C:plasma membrane"/>
    <property type="evidence" value="ECO:0007669"/>
    <property type="project" value="UniProtKB-SubCell"/>
</dbReference>
<dbReference type="GO" id="GO:0015833">
    <property type="term" value="P:peptide transport"/>
    <property type="evidence" value="ECO:0007669"/>
    <property type="project" value="UniProtKB-KW"/>
</dbReference>
<dbReference type="CDD" id="cd06261">
    <property type="entry name" value="TM_PBP2"/>
    <property type="match status" value="1"/>
</dbReference>
<gene>
    <name evidence="12" type="ORF">PBLR_13624</name>
</gene>
<dbReference type="InterPro" id="IPR050366">
    <property type="entry name" value="BP-dependent_transpt_permease"/>
</dbReference>
<evidence type="ECO:0000313" key="12">
    <source>
        <dbReference type="EMBL" id="SYX85202.1"/>
    </source>
</evidence>
<dbReference type="Pfam" id="PF00528">
    <property type="entry name" value="BPD_transp_1"/>
    <property type="match status" value="1"/>
</dbReference>
<feature type="transmembrane region" description="Helical" evidence="10">
    <location>
        <begin position="53"/>
        <end position="76"/>
    </location>
</feature>
<sequence length="379" mass="42368">MKTSKNTEPNIERNPFEFVQRDKPIADEKFEGKAIGFLQDALLRFRRNKASTIAAIVIGIIILLAIIAPLISSYTYREQNLEWSLLPPRVPVLEKLGIWDGTKVMDVKKTSVEEKYKGSIVKVLKEYEVDYRGNKIPMVQAKVDIYQLKEAKDKYFWMGTDALGRDQWTRLWKGTRISLIIGFMAVTINMLIGLTYGSISGYYGGAVDMIMQRIIEILSGIPGLVVVILFVMLMGAGITPLILAMVITGWIGMSRMIRAQFYKYKGQEYVLASRTMGARDRLLIFRHIMPNAIGPIITQATLAIPGAIFTEAFLSYLGLGIAAPEPSIGGLLSEGQKVLLDHPHLTLFPAIIISILMLSFNMFGNGLRDAFDPTLRGQE</sequence>
<dbReference type="Proteomes" id="UP000304148">
    <property type="component" value="Chromosome"/>
</dbReference>
<dbReference type="InterPro" id="IPR000515">
    <property type="entry name" value="MetI-like"/>
</dbReference>
<evidence type="ECO:0000256" key="5">
    <source>
        <dbReference type="ARBA" id="ARBA00022856"/>
    </source>
</evidence>
<dbReference type="PANTHER" id="PTHR43386">
    <property type="entry name" value="OLIGOPEPTIDE TRANSPORT SYSTEM PERMEASE PROTEIN APPC"/>
    <property type="match status" value="1"/>
</dbReference>
<dbReference type="InterPro" id="IPR025966">
    <property type="entry name" value="OppC_N"/>
</dbReference>
<keyword evidence="3" id="KW-1003">Cell membrane</keyword>
<evidence type="ECO:0000313" key="13">
    <source>
        <dbReference type="Proteomes" id="UP000304148"/>
    </source>
</evidence>
<evidence type="ECO:0000259" key="11">
    <source>
        <dbReference type="PROSITE" id="PS50928"/>
    </source>
</evidence>
<keyword evidence="4 10" id="KW-0812">Transmembrane</keyword>
<comment type="similarity">
    <text evidence="9">Belongs to the binding-protein-dependent transport system permease family. OppBC subfamily.</text>
</comment>